<evidence type="ECO:0000256" key="5">
    <source>
        <dbReference type="ARBA" id="ARBA00022692"/>
    </source>
</evidence>
<evidence type="ECO:0000256" key="8">
    <source>
        <dbReference type="SAM" id="Phobius"/>
    </source>
</evidence>
<sequence>MPIVPALVTLAVTVWGIGGPSYWRDESVSVAAAHGSLADLRLFLRDTDAVHAFYYLLLRPVTALGTSEMITRMPSVVAAALAAAGIAVLGRRLYSAAAGLFGGLMYAVLPVVSRYAQEVRQYALVSAGAVLATYVLVRALERSRPPLVLYAAYGGVLALLGWLHLYSLFLVAAHGVTVLMWRGRAHLLGWACGVGAAVALAAPLALMAYGQQAQVAWLSPPGISVPMDFGLEVAGTVPALLLLLLLAVIGVAGPRGRIEYIAVVVPWLIVPFTLAVTISRIQPVYHPRYLLHCVCALALVAGVGLAYLAERLPGWTRTAVPIVALAVLAVLSLPAQLAIREPTARPDNLRALATVLGGKAEPGDAVLYVPAYRRIFATAYEDAFDRLDAETLHGQGLTDLPTGDLRAALADERRIWVVEIPPPGSEYRTPTPRRNLTALRSDKRFSRADSWDFGGVHLALYVRT</sequence>
<evidence type="ECO:0000256" key="3">
    <source>
        <dbReference type="ARBA" id="ARBA00022676"/>
    </source>
</evidence>
<feature type="domain" description="Glycosyltransferase RgtA/B/C/D-like" evidence="9">
    <location>
        <begin position="56"/>
        <end position="201"/>
    </location>
</feature>
<name>A0ABR7LRN6_9ACTN</name>
<keyword evidence="5 8" id="KW-0812">Transmembrane</keyword>
<evidence type="ECO:0000313" key="10">
    <source>
        <dbReference type="EMBL" id="MBC6467512.1"/>
    </source>
</evidence>
<feature type="transmembrane region" description="Helical" evidence="8">
    <location>
        <begin position="289"/>
        <end position="309"/>
    </location>
</feature>
<keyword evidence="3" id="KW-0328">Glycosyltransferase</keyword>
<comment type="subcellular location">
    <subcellularLocation>
        <location evidence="1">Cell membrane</location>
        <topology evidence="1">Multi-pass membrane protein</topology>
    </subcellularLocation>
</comment>
<feature type="transmembrane region" description="Helical" evidence="8">
    <location>
        <begin position="229"/>
        <end position="252"/>
    </location>
</feature>
<dbReference type="RefSeq" id="WP_187244525.1">
    <property type="nucleotide sequence ID" value="NZ_BAAAOK010000004.1"/>
</dbReference>
<feature type="transmembrane region" description="Helical" evidence="8">
    <location>
        <begin position="187"/>
        <end position="209"/>
    </location>
</feature>
<dbReference type="Proteomes" id="UP000805614">
    <property type="component" value="Unassembled WGS sequence"/>
</dbReference>
<accession>A0ABR7LRN6</accession>
<dbReference type="EMBL" id="JABVEC010000013">
    <property type="protein sequence ID" value="MBC6467512.1"/>
    <property type="molecule type" value="Genomic_DNA"/>
</dbReference>
<feature type="transmembrane region" description="Helical" evidence="8">
    <location>
        <begin position="315"/>
        <end position="335"/>
    </location>
</feature>
<feature type="transmembrane region" description="Helical" evidence="8">
    <location>
        <begin position="96"/>
        <end position="116"/>
    </location>
</feature>
<keyword evidence="6 8" id="KW-1133">Transmembrane helix</keyword>
<keyword evidence="2" id="KW-1003">Cell membrane</keyword>
<dbReference type="InterPro" id="IPR038731">
    <property type="entry name" value="RgtA/B/C-like"/>
</dbReference>
<feature type="transmembrane region" description="Helical" evidence="8">
    <location>
        <begin position="258"/>
        <end position="277"/>
    </location>
</feature>
<evidence type="ECO:0000256" key="7">
    <source>
        <dbReference type="ARBA" id="ARBA00023136"/>
    </source>
</evidence>
<evidence type="ECO:0000256" key="4">
    <source>
        <dbReference type="ARBA" id="ARBA00022679"/>
    </source>
</evidence>
<keyword evidence="4" id="KW-0808">Transferase</keyword>
<dbReference type="Pfam" id="PF13231">
    <property type="entry name" value="PMT_2"/>
    <property type="match status" value="1"/>
</dbReference>
<evidence type="ECO:0000256" key="6">
    <source>
        <dbReference type="ARBA" id="ARBA00022989"/>
    </source>
</evidence>
<reference evidence="10 11" key="1">
    <citation type="submission" date="2020-06" db="EMBL/GenBank/DDBJ databases">
        <title>Actinomadura xiongansis sp. nov., isolated from soil of Baiyangdian.</title>
        <authorList>
            <person name="Zhang X."/>
        </authorList>
    </citation>
    <scope>NUCLEOTIDE SEQUENCE [LARGE SCALE GENOMIC DNA]</scope>
    <source>
        <strain evidence="10 11">HBUM206468</strain>
    </source>
</reference>
<evidence type="ECO:0000259" key="9">
    <source>
        <dbReference type="Pfam" id="PF13231"/>
    </source>
</evidence>
<organism evidence="10 11">
    <name type="scientific">Actinomadura alba</name>
    <dbReference type="NCBI Taxonomy" id="406431"/>
    <lineage>
        <taxon>Bacteria</taxon>
        <taxon>Bacillati</taxon>
        <taxon>Actinomycetota</taxon>
        <taxon>Actinomycetes</taxon>
        <taxon>Streptosporangiales</taxon>
        <taxon>Thermomonosporaceae</taxon>
        <taxon>Actinomadura</taxon>
    </lineage>
</organism>
<gene>
    <name evidence="10" type="ORF">HKK74_18725</name>
</gene>
<dbReference type="InterPro" id="IPR050297">
    <property type="entry name" value="LipidA_mod_glycosyltrf_83"/>
</dbReference>
<keyword evidence="7 8" id="KW-0472">Membrane</keyword>
<evidence type="ECO:0000256" key="2">
    <source>
        <dbReference type="ARBA" id="ARBA00022475"/>
    </source>
</evidence>
<protein>
    <submittedName>
        <fullName evidence="10">Glycosyltransferase family 39 protein</fullName>
    </submittedName>
</protein>
<evidence type="ECO:0000256" key="1">
    <source>
        <dbReference type="ARBA" id="ARBA00004651"/>
    </source>
</evidence>
<feature type="transmembrane region" description="Helical" evidence="8">
    <location>
        <begin position="147"/>
        <end position="167"/>
    </location>
</feature>
<proteinExistence type="predicted"/>
<evidence type="ECO:0000313" key="11">
    <source>
        <dbReference type="Proteomes" id="UP000805614"/>
    </source>
</evidence>
<dbReference type="PANTHER" id="PTHR33908:SF3">
    <property type="entry name" value="UNDECAPRENYL PHOSPHATE-ALPHA-4-AMINO-4-DEOXY-L-ARABINOSE ARABINOSYL TRANSFERASE"/>
    <property type="match status" value="1"/>
</dbReference>
<dbReference type="PANTHER" id="PTHR33908">
    <property type="entry name" value="MANNOSYLTRANSFERASE YKCB-RELATED"/>
    <property type="match status" value="1"/>
</dbReference>
<feature type="transmembrane region" description="Helical" evidence="8">
    <location>
        <begin position="122"/>
        <end position="140"/>
    </location>
</feature>
<keyword evidence="11" id="KW-1185">Reference proteome</keyword>
<comment type="caution">
    <text evidence="10">The sequence shown here is derived from an EMBL/GenBank/DDBJ whole genome shotgun (WGS) entry which is preliminary data.</text>
</comment>